<keyword evidence="2" id="KW-1185">Reference proteome</keyword>
<accession>A0A1I4B100</accession>
<dbReference type="AlphaFoldDB" id="A0A1I4B100"/>
<proteinExistence type="predicted"/>
<evidence type="ECO:0000313" key="1">
    <source>
        <dbReference type="EMBL" id="SFK61837.1"/>
    </source>
</evidence>
<organism evidence="1 2">
    <name type="scientific">Marinilactibacillus piezotolerans</name>
    <dbReference type="NCBI Taxonomy" id="258723"/>
    <lineage>
        <taxon>Bacteria</taxon>
        <taxon>Bacillati</taxon>
        <taxon>Bacillota</taxon>
        <taxon>Bacilli</taxon>
        <taxon>Lactobacillales</taxon>
        <taxon>Carnobacteriaceae</taxon>
        <taxon>Marinilactibacillus</taxon>
    </lineage>
</organism>
<evidence type="ECO:0000313" key="2">
    <source>
        <dbReference type="Proteomes" id="UP000199589"/>
    </source>
</evidence>
<gene>
    <name evidence="1" type="ORF">SAMN04488569_105810</name>
</gene>
<reference evidence="2" key="1">
    <citation type="submission" date="2016-10" db="EMBL/GenBank/DDBJ databases">
        <authorList>
            <person name="Varghese N."/>
            <person name="Submissions S."/>
        </authorList>
    </citation>
    <scope>NUCLEOTIDE SEQUENCE [LARGE SCALE GENOMIC DNA]</scope>
    <source>
        <strain evidence="2">DSM 16108</strain>
    </source>
</reference>
<dbReference type="Proteomes" id="UP000199589">
    <property type="component" value="Unassembled WGS sequence"/>
</dbReference>
<protein>
    <submittedName>
        <fullName evidence="1">Uncharacterized protein</fullName>
    </submittedName>
</protein>
<dbReference type="RefSeq" id="WP_177206438.1">
    <property type="nucleotide sequence ID" value="NZ_FOSJ01000058.1"/>
</dbReference>
<name>A0A1I4B100_9LACT</name>
<dbReference type="EMBL" id="FOSJ01000058">
    <property type="protein sequence ID" value="SFK61837.1"/>
    <property type="molecule type" value="Genomic_DNA"/>
</dbReference>
<dbReference type="STRING" id="258723.GCA_900169305_00954"/>
<sequence length="55" mass="6379">MKKFYDTNTGEEITPGERVRIEIDFPRNLKDVGRLDKILESLLEQENGSIQKVSK</sequence>